<evidence type="ECO:0008006" key="3">
    <source>
        <dbReference type="Google" id="ProtNLM"/>
    </source>
</evidence>
<dbReference type="AlphaFoldDB" id="A0AAD7MLT3"/>
<dbReference type="EMBL" id="JARKIB010000213">
    <property type="protein sequence ID" value="KAJ7723136.1"/>
    <property type="molecule type" value="Genomic_DNA"/>
</dbReference>
<keyword evidence="2" id="KW-1185">Reference proteome</keyword>
<gene>
    <name evidence="1" type="ORF">B0H16DRAFT_1666182</name>
</gene>
<dbReference type="Proteomes" id="UP001215598">
    <property type="component" value="Unassembled WGS sequence"/>
</dbReference>
<dbReference type="PANTHER" id="PTHR33096:SF1">
    <property type="entry name" value="CXC1-LIKE CYSTEINE CLUSTER ASSOCIATED WITH KDZ TRANSPOSASES DOMAIN-CONTAINING PROTEIN"/>
    <property type="match status" value="1"/>
</dbReference>
<dbReference type="PANTHER" id="PTHR33096">
    <property type="entry name" value="CXC2 DOMAIN-CONTAINING PROTEIN"/>
    <property type="match status" value="1"/>
</dbReference>
<evidence type="ECO:0000313" key="2">
    <source>
        <dbReference type="Proteomes" id="UP001215598"/>
    </source>
</evidence>
<dbReference type="InterPro" id="IPR040521">
    <property type="entry name" value="KDZ"/>
</dbReference>
<proteinExistence type="predicted"/>
<accession>A0AAD7MLT3</accession>
<dbReference type="Pfam" id="PF18758">
    <property type="entry name" value="KDZ"/>
    <property type="match status" value="1"/>
</dbReference>
<comment type="caution">
    <text evidence="1">The sequence shown here is derived from an EMBL/GenBank/DDBJ whole genome shotgun (WGS) entry which is preliminary data.</text>
</comment>
<name>A0AAD7MLT3_9AGAR</name>
<organism evidence="1 2">
    <name type="scientific">Mycena metata</name>
    <dbReference type="NCBI Taxonomy" id="1033252"/>
    <lineage>
        <taxon>Eukaryota</taxon>
        <taxon>Fungi</taxon>
        <taxon>Dikarya</taxon>
        <taxon>Basidiomycota</taxon>
        <taxon>Agaricomycotina</taxon>
        <taxon>Agaricomycetes</taxon>
        <taxon>Agaricomycetidae</taxon>
        <taxon>Agaricales</taxon>
        <taxon>Marasmiineae</taxon>
        <taxon>Mycenaceae</taxon>
        <taxon>Mycena</taxon>
    </lineage>
</organism>
<reference evidence="1" key="1">
    <citation type="submission" date="2023-03" db="EMBL/GenBank/DDBJ databases">
        <title>Massive genome expansion in bonnet fungi (Mycena s.s.) driven by repeated elements and novel gene families across ecological guilds.</title>
        <authorList>
            <consortium name="Lawrence Berkeley National Laboratory"/>
            <person name="Harder C.B."/>
            <person name="Miyauchi S."/>
            <person name="Viragh M."/>
            <person name="Kuo A."/>
            <person name="Thoen E."/>
            <person name="Andreopoulos B."/>
            <person name="Lu D."/>
            <person name="Skrede I."/>
            <person name="Drula E."/>
            <person name="Henrissat B."/>
            <person name="Morin E."/>
            <person name="Kohler A."/>
            <person name="Barry K."/>
            <person name="LaButti K."/>
            <person name="Morin E."/>
            <person name="Salamov A."/>
            <person name="Lipzen A."/>
            <person name="Mereny Z."/>
            <person name="Hegedus B."/>
            <person name="Baldrian P."/>
            <person name="Stursova M."/>
            <person name="Weitz H."/>
            <person name="Taylor A."/>
            <person name="Grigoriev I.V."/>
            <person name="Nagy L.G."/>
            <person name="Martin F."/>
            <person name="Kauserud H."/>
        </authorList>
    </citation>
    <scope>NUCLEOTIDE SEQUENCE</scope>
    <source>
        <strain evidence="1">CBHHK182m</strain>
    </source>
</reference>
<sequence length="832" mass="93510">MVEAYLVWSLDTAEHGLTKTFTHPEDAAVETRRVYVVDLFTAYFAEVPITAADQFVASAYVRQGLMPAAAIFPSVVITVRVLEVFRRLQLRCPRVGVQAFVRTLCDLHGVPPRSYLATQFSIAFDIYLAVLAAVDKHVQTALGRDTPNWRLENACPSCMYKLEGEAEIPLPFLATVDGNNSLKRFWRREKVVDADGNVAPGASRERLDSRVPAGDYYLSRDEVDKWSKEGLEDLMRDFVPGSEEEGSEGDEGAGCSERWQNMKEDATVRAYGMYDETGIFPALCRHGFVLVIVDMVKSGELAKYGFAITAHLIRVLGKLGLGYEIGCKFAEMVRMHPALAKLAADNDFKALVGAFHGHAHNRRCQLCNLTTYVHGVGLEDLEGCEKFFSKSNALAATTRYATAFHRQQTITSYLKHADTADAYQGLSLLLANKYRRALKIKGTGVVLRETMLSMGVESRSVFETWLEKEKVFLATLSKEPAHETLEMEYYQKLVNLQDLEERVGIITRVGLPVMPTNTDATYAAAASQTRRIETQRRHAIEARDKTLAVVADLEVRLNIARRWEDDGDDWIRVASMVKNRRYQRAIDALEGLVVARMFELSKVNMSDTGYKLRKHIAKALQARSKGVKTALERYNEAAAAMTPARSQLSWEQIVDYAFLADFDLLRDGREDIRGEPWAQPAGRLAMDQHFKLLRADEEIARLNLEIPRLVTHMADEDAFLIHQERRLAREGNPALAHQVAIHRMERGRFNALHMERLVKLSKEPGFTASLIPGVSVNKERRVTEEEDIEMPDVAAIVPPHEEPEADIDEDADLDGELLADSFERIVIMSGDT</sequence>
<protein>
    <recommendedName>
        <fullName evidence="3">CxC2-like cysteine cluster KDZ transposase-associated domain-containing protein</fullName>
    </recommendedName>
</protein>
<evidence type="ECO:0000313" key="1">
    <source>
        <dbReference type="EMBL" id="KAJ7723136.1"/>
    </source>
</evidence>